<evidence type="ECO:0000256" key="1">
    <source>
        <dbReference type="SAM" id="MobiDB-lite"/>
    </source>
</evidence>
<feature type="compositionally biased region" description="Basic and acidic residues" evidence="1">
    <location>
        <begin position="56"/>
        <end position="68"/>
    </location>
</feature>
<feature type="region of interest" description="Disordered" evidence="1">
    <location>
        <begin position="1"/>
        <end position="77"/>
    </location>
</feature>
<evidence type="ECO:0000313" key="3">
    <source>
        <dbReference type="Proteomes" id="UP000078540"/>
    </source>
</evidence>
<dbReference type="EMBL" id="KQ976520">
    <property type="protein sequence ID" value="KYM82092.1"/>
    <property type="molecule type" value="Genomic_DNA"/>
</dbReference>
<gene>
    <name evidence="2" type="ORF">ALC53_07436</name>
</gene>
<reference evidence="2 3" key="1">
    <citation type="submission" date="2015-09" db="EMBL/GenBank/DDBJ databases">
        <title>Atta colombica WGS genome.</title>
        <authorList>
            <person name="Nygaard S."/>
            <person name="Hu H."/>
            <person name="Boomsma J."/>
            <person name="Zhang G."/>
        </authorList>
    </citation>
    <scope>NUCLEOTIDE SEQUENCE [LARGE SCALE GENOMIC DNA]</scope>
    <source>
        <strain evidence="2">Treedump-2</strain>
        <tissue evidence="2">Whole body</tissue>
    </source>
</reference>
<proteinExistence type="predicted"/>
<evidence type="ECO:0000313" key="2">
    <source>
        <dbReference type="EMBL" id="KYM82092.1"/>
    </source>
</evidence>
<keyword evidence="3" id="KW-1185">Reference proteome</keyword>
<protein>
    <submittedName>
        <fullName evidence="2">Uncharacterized protein</fullName>
    </submittedName>
</protein>
<organism evidence="2 3">
    <name type="scientific">Atta colombica</name>
    <dbReference type="NCBI Taxonomy" id="520822"/>
    <lineage>
        <taxon>Eukaryota</taxon>
        <taxon>Metazoa</taxon>
        <taxon>Ecdysozoa</taxon>
        <taxon>Arthropoda</taxon>
        <taxon>Hexapoda</taxon>
        <taxon>Insecta</taxon>
        <taxon>Pterygota</taxon>
        <taxon>Neoptera</taxon>
        <taxon>Endopterygota</taxon>
        <taxon>Hymenoptera</taxon>
        <taxon>Apocrita</taxon>
        <taxon>Aculeata</taxon>
        <taxon>Formicoidea</taxon>
        <taxon>Formicidae</taxon>
        <taxon>Myrmicinae</taxon>
        <taxon>Atta</taxon>
    </lineage>
</organism>
<name>A0A151I2P9_9HYME</name>
<accession>A0A151I2P9</accession>
<sequence>MAESTKGVEENDKGIEGKRGDIGARGETRNGGRKWEEEEEEEKMEEEKKEEEDEKEVGKERAIKEKSEATCTRQQPPTSEELIINLLSPSPNATVLTRSPSLHFHLRLSLAYHPLSRPLHSHLSFHPRTLPFPFRPEFPSIFPLLTSLPFSFAQAAPGCMFTITITRALTFAAFPSRSRFRSHPVLSTSKPCRYFRST</sequence>
<feature type="compositionally biased region" description="Acidic residues" evidence="1">
    <location>
        <begin position="37"/>
        <end position="55"/>
    </location>
</feature>
<feature type="compositionally biased region" description="Basic and acidic residues" evidence="1">
    <location>
        <begin position="1"/>
        <end position="36"/>
    </location>
</feature>
<dbReference type="Proteomes" id="UP000078540">
    <property type="component" value="Unassembled WGS sequence"/>
</dbReference>
<dbReference type="AlphaFoldDB" id="A0A151I2P9"/>